<dbReference type="Proteomes" id="UP001551695">
    <property type="component" value="Unassembled WGS sequence"/>
</dbReference>
<evidence type="ECO:0000313" key="2">
    <source>
        <dbReference type="Proteomes" id="UP001551695"/>
    </source>
</evidence>
<dbReference type="RefSeq" id="WP_357781967.1">
    <property type="nucleotide sequence ID" value="NZ_JBFAKC010000004.1"/>
</dbReference>
<proteinExistence type="predicted"/>
<protein>
    <submittedName>
        <fullName evidence="1">Uncharacterized protein</fullName>
    </submittedName>
</protein>
<accession>A0ABV3FRE1</accession>
<keyword evidence="2" id="KW-1185">Reference proteome</keyword>
<name>A0ABV3FRE1_9NOCA</name>
<dbReference type="EMBL" id="JBFAKC010000004">
    <property type="protein sequence ID" value="MEV0707870.1"/>
    <property type="molecule type" value="Genomic_DNA"/>
</dbReference>
<evidence type="ECO:0000313" key="1">
    <source>
        <dbReference type="EMBL" id="MEV0707870.1"/>
    </source>
</evidence>
<comment type="caution">
    <text evidence="1">The sequence shown here is derived from an EMBL/GenBank/DDBJ whole genome shotgun (WGS) entry which is preliminary data.</text>
</comment>
<gene>
    <name evidence="1" type="ORF">AB0I48_09925</name>
</gene>
<organism evidence="1 2">
    <name type="scientific">Nocardia aurea</name>
    <dbReference type="NCBI Taxonomy" id="2144174"/>
    <lineage>
        <taxon>Bacteria</taxon>
        <taxon>Bacillati</taxon>
        <taxon>Actinomycetota</taxon>
        <taxon>Actinomycetes</taxon>
        <taxon>Mycobacteriales</taxon>
        <taxon>Nocardiaceae</taxon>
        <taxon>Nocardia</taxon>
    </lineage>
</organism>
<sequence>MTGTTDLASATALDEDSIVALREILDDPSLPVGTTVEGPDGQRISRLREALDHLVTVRAGADVLESPAAGAHLVRALTVLDTDLADVLDRHVGAVRALSGVDAGRARNAVLGDVGRGDLIAFASTVRHWDWDEAAPDSVQPLRRAHGEIVVDDFPGLYDTVLAWHPGIGGLVAISTHRQGLSWEPADGAAGSAHAWVLTLDAVTFHADDLIPLDHDPRRTS</sequence>
<reference evidence="1 2" key="1">
    <citation type="submission" date="2024-06" db="EMBL/GenBank/DDBJ databases">
        <title>The Natural Products Discovery Center: Release of the First 8490 Sequenced Strains for Exploring Actinobacteria Biosynthetic Diversity.</title>
        <authorList>
            <person name="Kalkreuter E."/>
            <person name="Kautsar S.A."/>
            <person name="Yang D."/>
            <person name="Bader C.D."/>
            <person name="Teijaro C.N."/>
            <person name="Fluegel L."/>
            <person name="Davis C.M."/>
            <person name="Simpson J.R."/>
            <person name="Lauterbach L."/>
            <person name="Steele A.D."/>
            <person name="Gui C."/>
            <person name="Meng S."/>
            <person name="Li G."/>
            <person name="Viehrig K."/>
            <person name="Ye F."/>
            <person name="Su P."/>
            <person name="Kiefer A.F."/>
            <person name="Nichols A."/>
            <person name="Cepeda A.J."/>
            <person name="Yan W."/>
            <person name="Fan B."/>
            <person name="Jiang Y."/>
            <person name="Adhikari A."/>
            <person name="Zheng C.-J."/>
            <person name="Schuster L."/>
            <person name="Cowan T.M."/>
            <person name="Smanski M.J."/>
            <person name="Chevrette M.G."/>
            <person name="De Carvalho L.P.S."/>
            <person name="Shen B."/>
        </authorList>
    </citation>
    <scope>NUCLEOTIDE SEQUENCE [LARGE SCALE GENOMIC DNA]</scope>
    <source>
        <strain evidence="1 2">NPDC050403</strain>
    </source>
</reference>